<dbReference type="Proteomes" id="UP000482209">
    <property type="component" value="Unassembled WGS sequence"/>
</dbReference>
<keyword evidence="5" id="KW-1185">Reference proteome</keyword>
<gene>
    <name evidence="4" type="ORF">FYJ58_10625</name>
</gene>
<dbReference type="Pfam" id="PF06114">
    <property type="entry name" value="Peptidase_M78"/>
    <property type="match status" value="1"/>
</dbReference>
<dbReference type="InterPro" id="IPR013610">
    <property type="entry name" value="ArdC_N"/>
</dbReference>
<sequence>MSKPKVSREEKMSMIQEKLENGVRAIFESENYKDYIRTMAKFPNYSINNCILIASQRPDASYVCGYKTWQTEFNRTVNRNESGIVIIAPVKYKADVDEPVYDENSHPVLGEDGKQKTEKVTKEFQGFRPAYVFDVAQTSGEPLPSLVHLLQGGVDDFEVIKSALIEISPVPVTFEPINSGANGFYSPREKRIVVKEDLPELQTIKTLIHEIAHAELGHGSEEDKFDRKTKEVQAESVAFWVAAMIGEDGGLDTSDYSFGYISGWSKDKEVTELKESLDLIKETADSISSNLENALVKLQEKQETEAKSEESVETMTENKRKKVR</sequence>
<feature type="region of interest" description="Disordered" evidence="1">
    <location>
        <begin position="299"/>
        <end position="324"/>
    </location>
</feature>
<dbReference type="AlphaFoldDB" id="A0A6L5Y021"/>
<dbReference type="RefSeq" id="WP_154519716.1">
    <property type="nucleotide sequence ID" value="NZ_VUMT01000016.1"/>
</dbReference>
<dbReference type="GO" id="GO:0003697">
    <property type="term" value="F:single-stranded DNA binding"/>
    <property type="evidence" value="ECO:0007669"/>
    <property type="project" value="InterPro"/>
</dbReference>
<feature type="domain" description="IrrE N-terminal-like" evidence="2">
    <location>
        <begin position="169"/>
        <end position="239"/>
    </location>
</feature>
<dbReference type="Gene3D" id="1.10.10.2910">
    <property type="match status" value="1"/>
</dbReference>
<comment type="caution">
    <text evidence="4">The sequence shown here is derived from an EMBL/GenBank/DDBJ whole genome shotgun (WGS) entry which is preliminary data.</text>
</comment>
<protein>
    <submittedName>
        <fullName evidence="4">ImmA/IrrE family metallo-endopeptidase</fullName>
    </submittedName>
</protein>
<dbReference type="EMBL" id="VUMT01000016">
    <property type="protein sequence ID" value="MSS64322.1"/>
    <property type="molecule type" value="Genomic_DNA"/>
</dbReference>
<proteinExistence type="predicted"/>
<evidence type="ECO:0000313" key="5">
    <source>
        <dbReference type="Proteomes" id="UP000482209"/>
    </source>
</evidence>
<accession>A0A6L5Y021</accession>
<evidence type="ECO:0000259" key="2">
    <source>
        <dbReference type="Pfam" id="PF06114"/>
    </source>
</evidence>
<dbReference type="Pfam" id="PF08401">
    <property type="entry name" value="ArdcN"/>
    <property type="match status" value="1"/>
</dbReference>
<evidence type="ECO:0000259" key="3">
    <source>
        <dbReference type="Pfam" id="PF08401"/>
    </source>
</evidence>
<reference evidence="4 5" key="1">
    <citation type="submission" date="2019-08" db="EMBL/GenBank/DDBJ databases">
        <title>In-depth cultivation of the pig gut microbiome towards novel bacterial diversity and tailored functional studies.</title>
        <authorList>
            <person name="Wylensek D."/>
            <person name="Hitch T.C.A."/>
            <person name="Clavel T."/>
        </authorList>
    </citation>
    <scope>NUCLEOTIDE SEQUENCE [LARGE SCALE GENOMIC DNA]</scope>
    <source>
        <strain evidence="4 5">WCA-693-APC-MOT-I</strain>
    </source>
</reference>
<evidence type="ECO:0000256" key="1">
    <source>
        <dbReference type="SAM" id="MobiDB-lite"/>
    </source>
</evidence>
<feature type="compositionally biased region" description="Basic and acidic residues" evidence="1">
    <location>
        <begin position="299"/>
        <end position="310"/>
    </location>
</feature>
<dbReference type="InterPro" id="IPR010359">
    <property type="entry name" value="IrrE_HExxH"/>
</dbReference>
<organism evidence="4 5">
    <name type="scientific">Velocimicrobium porci</name>
    <dbReference type="NCBI Taxonomy" id="2606634"/>
    <lineage>
        <taxon>Bacteria</taxon>
        <taxon>Bacillati</taxon>
        <taxon>Bacillota</taxon>
        <taxon>Clostridia</taxon>
        <taxon>Lachnospirales</taxon>
        <taxon>Lachnospiraceae</taxon>
        <taxon>Velocimicrobium</taxon>
    </lineage>
</organism>
<evidence type="ECO:0000313" key="4">
    <source>
        <dbReference type="EMBL" id="MSS64322.1"/>
    </source>
</evidence>
<name>A0A6L5Y021_9FIRM</name>
<feature type="domain" description="N-terminal" evidence="3">
    <location>
        <begin position="8"/>
        <end position="132"/>
    </location>
</feature>